<dbReference type="AlphaFoldDB" id="A0AAE0FJM2"/>
<sequence length="190" mass="20313">MGGKKGKGGKEKGPVKPDGMSDDWWALYNNPTDLVQNLRGDCALNTIKCILGKTQAAMFLWQHAAGSQAKREEIVALGAIPQAIGALKSVEEHERASCVGLLHCLSTVGAPLKPPAKRNPAVTTVEFHAMPRKAFDTVASEFPVLKGSRPKAALSRARNDVRARGSQRVLARDAPVPLRTPHIFAVCACG</sequence>
<protein>
    <submittedName>
        <fullName evidence="2">Uncharacterized protein</fullName>
    </submittedName>
</protein>
<comment type="caution">
    <text evidence="2">The sequence shown here is derived from an EMBL/GenBank/DDBJ whole genome shotgun (WGS) entry which is preliminary data.</text>
</comment>
<organism evidence="2 3">
    <name type="scientific">Cymbomonas tetramitiformis</name>
    <dbReference type="NCBI Taxonomy" id="36881"/>
    <lineage>
        <taxon>Eukaryota</taxon>
        <taxon>Viridiplantae</taxon>
        <taxon>Chlorophyta</taxon>
        <taxon>Pyramimonadophyceae</taxon>
        <taxon>Pyramimonadales</taxon>
        <taxon>Pyramimonadaceae</taxon>
        <taxon>Cymbomonas</taxon>
    </lineage>
</organism>
<feature type="region of interest" description="Disordered" evidence="1">
    <location>
        <begin position="1"/>
        <end position="20"/>
    </location>
</feature>
<name>A0AAE0FJM2_9CHLO</name>
<evidence type="ECO:0000313" key="3">
    <source>
        <dbReference type="Proteomes" id="UP001190700"/>
    </source>
</evidence>
<evidence type="ECO:0000256" key="1">
    <source>
        <dbReference type="SAM" id="MobiDB-lite"/>
    </source>
</evidence>
<dbReference type="Proteomes" id="UP001190700">
    <property type="component" value="Unassembled WGS sequence"/>
</dbReference>
<evidence type="ECO:0000313" key="2">
    <source>
        <dbReference type="EMBL" id="KAK3260241.1"/>
    </source>
</evidence>
<accession>A0AAE0FJM2</accession>
<proteinExistence type="predicted"/>
<dbReference type="EMBL" id="LGRX02017964">
    <property type="protein sequence ID" value="KAK3260241.1"/>
    <property type="molecule type" value="Genomic_DNA"/>
</dbReference>
<gene>
    <name evidence="2" type="ORF">CYMTET_30789</name>
</gene>
<reference evidence="2 3" key="1">
    <citation type="journal article" date="2015" name="Genome Biol. Evol.">
        <title>Comparative Genomics of a Bacterivorous Green Alga Reveals Evolutionary Causalities and Consequences of Phago-Mixotrophic Mode of Nutrition.</title>
        <authorList>
            <person name="Burns J.A."/>
            <person name="Paasch A."/>
            <person name="Narechania A."/>
            <person name="Kim E."/>
        </authorList>
    </citation>
    <scope>NUCLEOTIDE SEQUENCE [LARGE SCALE GENOMIC DNA]</scope>
    <source>
        <strain evidence="2 3">PLY_AMNH</strain>
    </source>
</reference>
<keyword evidence="3" id="KW-1185">Reference proteome</keyword>